<proteinExistence type="predicted"/>
<name>A0A9D4ISA8_DREPO</name>
<dbReference type="Proteomes" id="UP000828390">
    <property type="component" value="Unassembled WGS sequence"/>
</dbReference>
<gene>
    <name evidence="1" type="ORF">DPMN_161114</name>
</gene>
<protein>
    <submittedName>
        <fullName evidence="1">Uncharacterized protein</fullName>
    </submittedName>
</protein>
<reference evidence="1" key="2">
    <citation type="submission" date="2020-11" db="EMBL/GenBank/DDBJ databases">
        <authorList>
            <person name="McCartney M.A."/>
            <person name="Auch B."/>
            <person name="Kono T."/>
            <person name="Mallez S."/>
            <person name="Becker A."/>
            <person name="Gohl D.M."/>
            <person name="Silverstein K.A.T."/>
            <person name="Koren S."/>
            <person name="Bechman K.B."/>
            <person name="Herman A."/>
            <person name="Abrahante J.E."/>
            <person name="Garbe J."/>
        </authorList>
    </citation>
    <scope>NUCLEOTIDE SEQUENCE</scope>
    <source>
        <strain evidence="1">Duluth1</strain>
        <tissue evidence="1">Whole animal</tissue>
    </source>
</reference>
<comment type="caution">
    <text evidence="1">The sequence shown here is derived from an EMBL/GenBank/DDBJ whole genome shotgun (WGS) entry which is preliminary data.</text>
</comment>
<evidence type="ECO:0000313" key="1">
    <source>
        <dbReference type="EMBL" id="KAH3783184.1"/>
    </source>
</evidence>
<evidence type="ECO:0000313" key="2">
    <source>
        <dbReference type="Proteomes" id="UP000828390"/>
    </source>
</evidence>
<reference evidence="1" key="1">
    <citation type="journal article" date="2019" name="bioRxiv">
        <title>The Genome of the Zebra Mussel, Dreissena polymorpha: A Resource for Invasive Species Research.</title>
        <authorList>
            <person name="McCartney M.A."/>
            <person name="Auch B."/>
            <person name="Kono T."/>
            <person name="Mallez S."/>
            <person name="Zhang Y."/>
            <person name="Obille A."/>
            <person name="Becker A."/>
            <person name="Abrahante J.E."/>
            <person name="Garbe J."/>
            <person name="Badalamenti J.P."/>
            <person name="Herman A."/>
            <person name="Mangelson H."/>
            <person name="Liachko I."/>
            <person name="Sullivan S."/>
            <person name="Sone E.D."/>
            <person name="Koren S."/>
            <person name="Silverstein K.A.T."/>
            <person name="Beckman K.B."/>
            <person name="Gohl D.M."/>
        </authorList>
    </citation>
    <scope>NUCLEOTIDE SEQUENCE</scope>
    <source>
        <strain evidence="1">Duluth1</strain>
        <tissue evidence="1">Whole animal</tissue>
    </source>
</reference>
<accession>A0A9D4ISA8</accession>
<keyword evidence="2" id="KW-1185">Reference proteome</keyword>
<organism evidence="1 2">
    <name type="scientific">Dreissena polymorpha</name>
    <name type="common">Zebra mussel</name>
    <name type="synonym">Mytilus polymorpha</name>
    <dbReference type="NCBI Taxonomy" id="45954"/>
    <lineage>
        <taxon>Eukaryota</taxon>
        <taxon>Metazoa</taxon>
        <taxon>Spiralia</taxon>
        <taxon>Lophotrochozoa</taxon>
        <taxon>Mollusca</taxon>
        <taxon>Bivalvia</taxon>
        <taxon>Autobranchia</taxon>
        <taxon>Heteroconchia</taxon>
        <taxon>Euheterodonta</taxon>
        <taxon>Imparidentia</taxon>
        <taxon>Neoheterodontei</taxon>
        <taxon>Myida</taxon>
        <taxon>Dreissenoidea</taxon>
        <taxon>Dreissenidae</taxon>
        <taxon>Dreissena</taxon>
    </lineage>
</organism>
<dbReference type="AlphaFoldDB" id="A0A9D4ISA8"/>
<dbReference type="EMBL" id="JAIWYP010000008">
    <property type="protein sequence ID" value="KAH3783184.1"/>
    <property type="molecule type" value="Genomic_DNA"/>
</dbReference>
<sequence length="128" mass="14295">MGINWNARQDGTNRPRRLRGNSSAILVGYTRRLHVTKWHYTCTSGNTPPGKYVLKHTVTGLHTHILLGIHFQGNACHLHNHRQLTDSQTQSQTHLYLLGMAFQLRPGIEPTTSREALGISLPMGLHGA</sequence>